<evidence type="ECO:0000313" key="6">
    <source>
        <dbReference type="Proteomes" id="UP000233469"/>
    </source>
</evidence>
<reference evidence="5 6" key="1">
    <citation type="submission" date="2016-04" db="EMBL/GenBank/DDBJ databases">
        <title>Genome analyses suggest a sexual origin of heterokaryosis in a supposedly ancient asexual fungus.</title>
        <authorList>
            <person name="Ropars J."/>
            <person name="Sedzielewska K."/>
            <person name="Noel J."/>
            <person name="Charron P."/>
            <person name="Farinelli L."/>
            <person name="Marton T."/>
            <person name="Kruger M."/>
            <person name="Pelin A."/>
            <person name="Brachmann A."/>
            <person name="Corradi N."/>
        </authorList>
    </citation>
    <scope>NUCLEOTIDE SEQUENCE [LARGE SCALE GENOMIC DNA]</scope>
    <source>
        <strain evidence="5 6">C2</strain>
    </source>
</reference>
<proteinExistence type="predicted"/>
<dbReference type="VEuPathDB" id="FungiDB:RhiirA1_430281"/>
<name>A0A2N1M0T5_9GLOM</name>
<dbReference type="InterPro" id="IPR045379">
    <property type="entry name" value="Crinkler_N"/>
</dbReference>
<comment type="subcellular location">
    <subcellularLocation>
        <location evidence="1">Host cell</location>
    </subcellularLocation>
    <subcellularLocation>
        <location evidence="2">Secreted</location>
    </subcellularLocation>
</comment>
<dbReference type="VEuPathDB" id="FungiDB:FUN_012257"/>
<evidence type="ECO:0000256" key="1">
    <source>
        <dbReference type="ARBA" id="ARBA00004340"/>
    </source>
</evidence>
<sequence length="115" mass="12918">MANTLTLNCLVIPSASPKSVTRHSITTLKISTNETVDQLRPMIKERWPSLFENILPTNFILCKIDSGVVISIFDQISQYKNGQGGSGEEMFPDQIISKHFPQQPPNEKIHIIVKI</sequence>
<accession>A0A2N1M0T5</accession>
<organism evidence="5 6">
    <name type="scientific">Rhizophagus irregularis</name>
    <dbReference type="NCBI Taxonomy" id="588596"/>
    <lineage>
        <taxon>Eukaryota</taxon>
        <taxon>Fungi</taxon>
        <taxon>Fungi incertae sedis</taxon>
        <taxon>Mucoromycota</taxon>
        <taxon>Glomeromycotina</taxon>
        <taxon>Glomeromycetes</taxon>
        <taxon>Glomerales</taxon>
        <taxon>Glomeraceae</taxon>
        <taxon>Rhizophagus</taxon>
    </lineage>
</organism>
<gene>
    <name evidence="5" type="ORF">RhiirC2_764683</name>
</gene>
<evidence type="ECO:0000256" key="2">
    <source>
        <dbReference type="ARBA" id="ARBA00004613"/>
    </source>
</evidence>
<dbReference type="Pfam" id="PF20147">
    <property type="entry name" value="Crinkler"/>
    <property type="match status" value="1"/>
</dbReference>
<feature type="domain" description="Crinkler effector protein N-terminal" evidence="4">
    <location>
        <begin position="5"/>
        <end position="114"/>
    </location>
</feature>
<evidence type="ECO:0000256" key="3">
    <source>
        <dbReference type="ARBA" id="ARBA00022525"/>
    </source>
</evidence>
<dbReference type="Proteomes" id="UP000233469">
    <property type="component" value="Unassembled WGS sequence"/>
</dbReference>
<reference evidence="5 6" key="2">
    <citation type="submission" date="2017-10" db="EMBL/GenBank/DDBJ databases">
        <title>Extensive intraspecific genome diversity in a model arbuscular mycorrhizal fungus.</title>
        <authorList>
            <person name="Chen E.C.H."/>
            <person name="Morin E."/>
            <person name="Baudet D."/>
            <person name="Noel J."/>
            <person name="Ndikumana S."/>
            <person name="Charron P."/>
            <person name="St-Onge C."/>
            <person name="Giorgi J."/>
            <person name="Grigoriev I.V."/>
            <person name="Roux C."/>
            <person name="Martin F.M."/>
            <person name="Corradi N."/>
        </authorList>
    </citation>
    <scope>NUCLEOTIDE SEQUENCE [LARGE SCALE GENOMIC DNA]</scope>
    <source>
        <strain evidence="5 6">C2</strain>
    </source>
</reference>
<dbReference type="VEuPathDB" id="FungiDB:RhiirFUN_005556"/>
<dbReference type="AlphaFoldDB" id="A0A2N1M0T5"/>
<evidence type="ECO:0000259" key="4">
    <source>
        <dbReference type="Pfam" id="PF20147"/>
    </source>
</evidence>
<protein>
    <recommendedName>
        <fullName evidence="4">Crinkler effector protein N-terminal domain-containing protein</fullName>
    </recommendedName>
</protein>
<comment type="caution">
    <text evidence="5">The sequence shown here is derived from an EMBL/GenBank/DDBJ whole genome shotgun (WGS) entry which is preliminary data.</text>
</comment>
<dbReference type="EMBL" id="LLXL01008153">
    <property type="protein sequence ID" value="PKK55237.1"/>
    <property type="molecule type" value="Genomic_DNA"/>
</dbReference>
<keyword evidence="3" id="KW-0964">Secreted</keyword>
<evidence type="ECO:0000313" key="5">
    <source>
        <dbReference type="EMBL" id="PKK55237.1"/>
    </source>
</evidence>
<dbReference type="GO" id="GO:0043657">
    <property type="term" value="C:host cell"/>
    <property type="evidence" value="ECO:0007669"/>
    <property type="project" value="UniProtKB-SubCell"/>
</dbReference>
<dbReference type="GO" id="GO:0005576">
    <property type="term" value="C:extracellular region"/>
    <property type="evidence" value="ECO:0007669"/>
    <property type="project" value="UniProtKB-SubCell"/>
</dbReference>